<feature type="chain" id="PRO_5042074947" evidence="1">
    <location>
        <begin position="23"/>
        <end position="156"/>
    </location>
</feature>
<name>A0AAC9PWK9_9FLAO</name>
<dbReference type="KEGG" id="lvn:BWR22_04435"/>
<sequence length="156" mass="18178">MKLRLFYVFALFITIGVHNANAQSANRQPLKLVKYNDNVKSPLTSKELSFIKEVYADKVDAYVLSRPQKVKDLKNLLRNRILIKDMPELIGNTDKYKTLSEAGLFNNYNSNLTFDKVYNKDTFNVLKYNLEFFGRGSRIYRIDNTSLFIVILSQHQ</sequence>
<dbReference type="EMBL" id="CP019352">
    <property type="protein sequence ID" value="APX99588.1"/>
    <property type="molecule type" value="Genomic_DNA"/>
</dbReference>
<gene>
    <name evidence="2" type="ORF">BWR22_04435</name>
</gene>
<feature type="signal peptide" evidence="1">
    <location>
        <begin position="1"/>
        <end position="22"/>
    </location>
</feature>
<accession>A0AAC9PWK9</accession>
<keyword evidence="3" id="KW-1185">Reference proteome</keyword>
<proteinExistence type="predicted"/>
<dbReference type="AlphaFoldDB" id="A0AAC9PWK9"/>
<dbReference type="Proteomes" id="UP000187506">
    <property type="component" value="Chromosome"/>
</dbReference>
<evidence type="ECO:0000256" key="1">
    <source>
        <dbReference type="SAM" id="SignalP"/>
    </source>
</evidence>
<dbReference type="RefSeq" id="WP_076732217.1">
    <property type="nucleotide sequence ID" value="NZ_CP019352.1"/>
</dbReference>
<evidence type="ECO:0000313" key="3">
    <source>
        <dbReference type="Proteomes" id="UP000187506"/>
    </source>
</evidence>
<protein>
    <submittedName>
        <fullName evidence="2">Uncharacterized protein</fullName>
    </submittedName>
</protein>
<evidence type="ECO:0000313" key="2">
    <source>
        <dbReference type="EMBL" id="APX99588.1"/>
    </source>
</evidence>
<organism evidence="2 3">
    <name type="scientific">Lacinutrix venerupis</name>
    <dbReference type="NCBI Taxonomy" id="1486034"/>
    <lineage>
        <taxon>Bacteria</taxon>
        <taxon>Pseudomonadati</taxon>
        <taxon>Bacteroidota</taxon>
        <taxon>Flavobacteriia</taxon>
        <taxon>Flavobacteriales</taxon>
        <taxon>Flavobacteriaceae</taxon>
        <taxon>Lacinutrix</taxon>
    </lineage>
</organism>
<keyword evidence="1" id="KW-0732">Signal</keyword>
<reference evidence="2 3" key="1">
    <citation type="submission" date="2017-01" db="EMBL/GenBank/DDBJ databases">
        <title>Complete genome of Lacinutrix venerupis DOK2-8 isolated from seawater in Dokdo.</title>
        <authorList>
            <person name="Chi W.-J."/>
            <person name="Kim J.H."/>
        </authorList>
    </citation>
    <scope>NUCLEOTIDE SEQUENCE [LARGE SCALE GENOMIC DNA]</scope>
    <source>
        <strain evidence="2 3">DOK2-8</strain>
    </source>
</reference>